<dbReference type="AlphaFoldDB" id="A0A3M7RLS0"/>
<keyword evidence="1" id="KW-0812">Transmembrane</keyword>
<gene>
    <name evidence="2" type="ORF">BpHYR1_006305</name>
</gene>
<protein>
    <submittedName>
        <fullName evidence="2">Uncharacterized protein</fullName>
    </submittedName>
</protein>
<evidence type="ECO:0000313" key="2">
    <source>
        <dbReference type="EMBL" id="RNA24512.1"/>
    </source>
</evidence>
<sequence length="109" mass="12891">MLISEKTMIHIGYFNILNDFPSQVFALEHKSDSIFVLQVDSRLFLMIFWIPIFCLHLVVLSALNQVQMMKEPRMTLDDLLFGLERKFQSMTKHTQRAYHRFAPDKDILS</sequence>
<proteinExistence type="predicted"/>
<feature type="transmembrane region" description="Helical" evidence="1">
    <location>
        <begin position="43"/>
        <end position="63"/>
    </location>
</feature>
<keyword evidence="1" id="KW-0472">Membrane</keyword>
<keyword evidence="3" id="KW-1185">Reference proteome</keyword>
<dbReference type="Proteomes" id="UP000276133">
    <property type="component" value="Unassembled WGS sequence"/>
</dbReference>
<name>A0A3M7RLS0_BRAPC</name>
<accession>A0A3M7RLS0</accession>
<keyword evidence="1" id="KW-1133">Transmembrane helix</keyword>
<organism evidence="2 3">
    <name type="scientific">Brachionus plicatilis</name>
    <name type="common">Marine rotifer</name>
    <name type="synonym">Brachionus muelleri</name>
    <dbReference type="NCBI Taxonomy" id="10195"/>
    <lineage>
        <taxon>Eukaryota</taxon>
        <taxon>Metazoa</taxon>
        <taxon>Spiralia</taxon>
        <taxon>Gnathifera</taxon>
        <taxon>Rotifera</taxon>
        <taxon>Eurotatoria</taxon>
        <taxon>Monogononta</taxon>
        <taxon>Pseudotrocha</taxon>
        <taxon>Ploima</taxon>
        <taxon>Brachionidae</taxon>
        <taxon>Brachionus</taxon>
    </lineage>
</organism>
<evidence type="ECO:0000256" key="1">
    <source>
        <dbReference type="SAM" id="Phobius"/>
    </source>
</evidence>
<dbReference type="EMBL" id="REGN01003105">
    <property type="protein sequence ID" value="RNA24512.1"/>
    <property type="molecule type" value="Genomic_DNA"/>
</dbReference>
<reference evidence="2 3" key="1">
    <citation type="journal article" date="2018" name="Sci. Rep.">
        <title>Genomic signatures of local adaptation to the degree of environmental predictability in rotifers.</title>
        <authorList>
            <person name="Franch-Gras L."/>
            <person name="Hahn C."/>
            <person name="Garcia-Roger E.M."/>
            <person name="Carmona M.J."/>
            <person name="Serra M."/>
            <person name="Gomez A."/>
        </authorList>
    </citation>
    <scope>NUCLEOTIDE SEQUENCE [LARGE SCALE GENOMIC DNA]</scope>
    <source>
        <strain evidence="2">HYR1</strain>
    </source>
</reference>
<comment type="caution">
    <text evidence="2">The sequence shown here is derived from an EMBL/GenBank/DDBJ whole genome shotgun (WGS) entry which is preliminary data.</text>
</comment>
<evidence type="ECO:0000313" key="3">
    <source>
        <dbReference type="Proteomes" id="UP000276133"/>
    </source>
</evidence>